<dbReference type="GO" id="GO:0016787">
    <property type="term" value="F:hydrolase activity"/>
    <property type="evidence" value="ECO:0007669"/>
    <property type="project" value="UniProtKB-KW"/>
</dbReference>
<dbReference type="EC" id="3.4.-.-" evidence="8"/>
<dbReference type="PANTHER" id="PTHR13604:SF0">
    <property type="entry name" value="ABASIC SITE PROCESSING PROTEIN HMCES"/>
    <property type="match status" value="1"/>
</dbReference>
<evidence type="ECO:0000256" key="3">
    <source>
        <dbReference type="ARBA" id="ARBA00022763"/>
    </source>
</evidence>
<organism evidence="9 10">
    <name type="scientific">Kordiimonas lipolytica</name>
    <dbReference type="NCBI Taxonomy" id="1662421"/>
    <lineage>
        <taxon>Bacteria</taxon>
        <taxon>Pseudomonadati</taxon>
        <taxon>Pseudomonadota</taxon>
        <taxon>Alphaproteobacteria</taxon>
        <taxon>Kordiimonadales</taxon>
        <taxon>Kordiimonadaceae</taxon>
        <taxon>Kordiimonas</taxon>
    </lineage>
</organism>
<reference evidence="10" key="1">
    <citation type="journal article" date="2019" name="Int. J. Syst. Evol. Microbiol.">
        <title>The Global Catalogue of Microorganisms (GCM) 10K type strain sequencing project: providing services to taxonomists for standard genome sequencing and annotation.</title>
        <authorList>
            <consortium name="The Broad Institute Genomics Platform"/>
            <consortium name="The Broad Institute Genome Sequencing Center for Infectious Disease"/>
            <person name="Wu L."/>
            <person name="Ma J."/>
        </authorList>
    </citation>
    <scope>NUCLEOTIDE SEQUENCE [LARGE SCALE GENOMIC DNA]</scope>
    <source>
        <strain evidence="10">CGMCC 1.15304</strain>
    </source>
</reference>
<protein>
    <recommendedName>
        <fullName evidence="8">Abasic site processing protein</fullName>
        <ecNumber evidence="8">3.4.-.-</ecNumber>
    </recommendedName>
</protein>
<evidence type="ECO:0000313" key="10">
    <source>
        <dbReference type="Proteomes" id="UP001595776"/>
    </source>
</evidence>
<name>A0ABV8UAE2_9PROT</name>
<keyword evidence="2 8" id="KW-0645">Protease</keyword>
<evidence type="ECO:0000256" key="2">
    <source>
        <dbReference type="ARBA" id="ARBA00022670"/>
    </source>
</evidence>
<gene>
    <name evidence="9" type="ORF">ACFO5Q_08485</name>
</gene>
<evidence type="ECO:0000256" key="4">
    <source>
        <dbReference type="ARBA" id="ARBA00022801"/>
    </source>
</evidence>
<sequence length="230" mass="26295">MCGRYLMTSPKDAMIKTFGVRADAHIPPRYNIAPNQPVLIVRNAEGGRRELAAVEWGLVPEWKKERGDKPLINARMETVIEKPSFRSPMKRTRCLVPFDGWFEWKSLQGRKQPFLITPVGGGLQAFAGIWTTWHGPTGDHWLETMAILTGPTLGPMRSLHSRMPLVVKPGQYDAWLKPHDPLPRGFLESFDFMPETAFEWRMVSSRMNDVRSEGPECIEAPEQERQHSLF</sequence>
<dbReference type="Gene3D" id="3.90.1680.10">
    <property type="entry name" value="SOS response associated peptidase-like"/>
    <property type="match status" value="1"/>
</dbReference>
<evidence type="ECO:0000313" key="9">
    <source>
        <dbReference type="EMBL" id="MFC4347877.1"/>
    </source>
</evidence>
<evidence type="ECO:0000256" key="1">
    <source>
        <dbReference type="ARBA" id="ARBA00008136"/>
    </source>
</evidence>
<keyword evidence="6" id="KW-0238">DNA-binding</keyword>
<keyword evidence="7" id="KW-0456">Lyase</keyword>
<keyword evidence="5" id="KW-0190">Covalent protein-DNA linkage</keyword>
<dbReference type="InterPro" id="IPR036590">
    <property type="entry name" value="SRAP-like"/>
</dbReference>
<comment type="caution">
    <text evidence="9">The sequence shown here is derived from an EMBL/GenBank/DDBJ whole genome shotgun (WGS) entry which is preliminary data.</text>
</comment>
<accession>A0ABV8UAE2</accession>
<dbReference type="EMBL" id="JBHSCR010000005">
    <property type="protein sequence ID" value="MFC4347877.1"/>
    <property type="molecule type" value="Genomic_DNA"/>
</dbReference>
<evidence type="ECO:0000256" key="8">
    <source>
        <dbReference type="RuleBase" id="RU364100"/>
    </source>
</evidence>
<dbReference type="Pfam" id="PF02586">
    <property type="entry name" value="SRAP"/>
    <property type="match status" value="1"/>
</dbReference>
<dbReference type="Proteomes" id="UP001595776">
    <property type="component" value="Unassembled WGS sequence"/>
</dbReference>
<evidence type="ECO:0000256" key="5">
    <source>
        <dbReference type="ARBA" id="ARBA00023124"/>
    </source>
</evidence>
<evidence type="ECO:0000256" key="6">
    <source>
        <dbReference type="ARBA" id="ARBA00023125"/>
    </source>
</evidence>
<keyword evidence="4 8" id="KW-0378">Hydrolase</keyword>
<evidence type="ECO:0000256" key="7">
    <source>
        <dbReference type="ARBA" id="ARBA00023239"/>
    </source>
</evidence>
<comment type="similarity">
    <text evidence="1 8">Belongs to the SOS response-associated peptidase family.</text>
</comment>
<dbReference type="InterPro" id="IPR003738">
    <property type="entry name" value="SRAP"/>
</dbReference>
<keyword evidence="10" id="KW-1185">Reference proteome</keyword>
<dbReference type="RefSeq" id="WP_068152170.1">
    <property type="nucleotide sequence ID" value="NZ_JBHSCR010000005.1"/>
</dbReference>
<proteinExistence type="inferred from homology"/>
<dbReference type="PANTHER" id="PTHR13604">
    <property type="entry name" value="DC12-RELATED"/>
    <property type="match status" value="1"/>
</dbReference>
<dbReference type="SUPFAM" id="SSF143081">
    <property type="entry name" value="BB1717-like"/>
    <property type="match status" value="1"/>
</dbReference>
<keyword evidence="3" id="KW-0227">DNA damage</keyword>